<dbReference type="InterPro" id="IPR011989">
    <property type="entry name" value="ARM-like"/>
</dbReference>
<feature type="compositionally biased region" description="Polar residues" evidence="3">
    <location>
        <begin position="520"/>
        <end position="529"/>
    </location>
</feature>
<feature type="compositionally biased region" description="Polar residues" evidence="3">
    <location>
        <begin position="549"/>
        <end position="569"/>
    </location>
</feature>
<feature type="compositionally biased region" description="Polar residues" evidence="3">
    <location>
        <begin position="641"/>
        <end position="663"/>
    </location>
</feature>
<feature type="repeat" description="Pumilio" evidence="2">
    <location>
        <begin position="915"/>
        <end position="950"/>
    </location>
</feature>
<protein>
    <recommendedName>
        <fullName evidence="4">PUM-HD domain-containing protein</fullName>
    </recommendedName>
</protein>
<gene>
    <name evidence="5" type="ORF">DBRI00130_LOCUS20482</name>
</gene>
<feature type="region of interest" description="Disordered" evidence="3">
    <location>
        <begin position="1"/>
        <end position="29"/>
    </location>
</feature>
<evidence type="ECO:0000313" key="5">
    <source>
        <dbReference type="EMBL" id="CAE4617851.1"/>
    </source>
</evidence>
<feature type="region of interest" description="Disordered" evidence="3">
    <location>
        <begin position="257"/>
        <end position="296"/>
    </location>
</feature>
<dbReference type="SUPFAM" id="SSF48371">
    <property type="entry name" value="ARM repeat"/>
    <property type="match status" value="1"/>
</dbReference>
<dbReference type="CDD" id="cd07920">
    <property type="entry name" value="Pumilio"/>
    <property type="match status" value="1"/>
</dbReference>
<dbReference type="Pfam" id="PF00806">
    <property type="entry name" value="PUF"/>
    <property type="match status" value="8"/>
</dbReference>
<dbReference type="PROSITE" id="PS50302">
    <property type="entry name" value="PUM"/>
    <property type="match status" value="6"/>
</dbReference>
<feature type="compositionally biased region" description="Basic residues" evidence="3">
    <location>
        <begin position="1043"/>
        <end position="1054"/>
    </location>
</feature>
<proteinExistence type="predicted"/>
<dbReference type="Gene3D" id="1.25.10.10">
    <property type="entry name" value="Leucine-rich Repeat Variant"/>
    <property type="match status" value="1"/>
</dbReference>
<dbReference type="GO" id="GO:0003729">
    <property type="term" value="F:mRNA binding"/>
    <property type="evidence" value="ECO:0007669"/>
    <property type="project" value="TreeGrafter"/>
</dbReference>
<feature type="compositionally biased region" description="Polar residues" evidence="3">
    <location>
        <begin position="45"/>
        <end position="60"/>
    </location>
</feature>
<dbReference type="InterPro" id="IPR001313">
    <property type="entry name" value="Pumilio_RNA-bd_rpt"/>
</dbReference>
<evidence type="ECO:0000259" key="4">
    <source>
        <dbReference type="PROSITE" id="PS50303"/>
    </source>
</evidence>
<feature type="repeat" description="Pumilio" evidence="2">
    <location>
        <begin position="879"/>
        <end position="914"/>
    </location>
</feature>
<dbReference type="InterPro" id="IPR033712">
    <property type="entry name" value="Pumilio_RNA-bd"/>
</dbReference>
<feature type="domain" description="PUM-HD" evidence="4">
    <location>
        <begin position="654"/>
        <end position="1017"/>
    </location>
</feature>
<feature type="region of interest" description="Disordered" evidence="3">
    <location>
        <begin position="45"/>
        <end position="87"/>
    </location>
</feature>
<reference evidence="5" key="1">
    <citation type="submission" date="2021-01" db="EMBL/GenBank/DDBJ databases">
        <authorList>
            <person name="Corre E."/>
            <person name="Pelletier E."/>
            <person name="Niang G."/>
            <person name="Scheremetjew M."/>
            <person name="Finn R."/>
            <person name="Kale V."/>
            <person name="Holt S."/>
            <person name="Cochrane G."/>
            <person name="Meng A."/>
            <person name="Brown T."/>
            <person name="Cohen L."/>
        </authorList>
    </citation>
    <scope>NUCLEOTIDE SEQUENCE</scope>
    <source>
        <strain evidence="5">GSO104</strain>
    </source>
</reference>
<dbReference type="GO" id="GO:0005737">
    <property type="term" value="C:cytoplasm"/>
    <property type="evidence" value="ECO:0007669"/>
    <property type="project" value="TreeGrafter"/>
</dbReference>
<feature type="region of interest" description="Disordered" evidence="3">
    <location>
        <begin position="1043"/>
        <end position="1076"/>
    </location>
</feature>
<feature type="compositionally biased region" description="Low complexity" evidence="3">
    <location>
        <begin position="62"/>
        <end position="80"/>
    </location>
</feature>
<dbReference type="SMART" id="SM00025">
    <property type="entry name" value="Pumilio"/>
    <property type="match status" value="8"/>
</dbReference>
<dbReference type="PANTHER" id="PTHR12537">
    <property type="entry name" value="RNA BINDING PROTEIN PUMILIO-RELATED"/>
    <property type="match status" value="1"/>
</dbReference>
<evidence type="ECO:0000256" key="2">
    <source>
        <dbReference type="PROSITE-ProRule" id="PRU00317"/>
    </source>
</evidence>
<sequence>MPPSGSVPMFSPMPNKGDEPYGNDSPDDDVIGALGSALADFSMGTQNSNSGFQHSNNGSNAPIGSGSFSSNINSQQNNPNQAGHVGLSWGSPSNLMVGGNSGGFTEAFTGATDLLNNNNNKYQRQTAFVNSCAPNTGLNEQFSSLASSQMGDSSINRQQNKFGNIGGGGLMNRDRDGNPIRTKSLDIFLSRSPSETLGTDILAFKPNPGSGDDLLSRVAPPPLPVPESIGRALTQAEKAVSAPPPPGMVIAMNSDAQSKNVHRQNGSSPSCSVTGTSASSRSVSPSSLMNNMDGGQRRTNVLSRPLIEAYNYNQNDPSLENTRGDFGQIDDDMRQKRFVPHKEHGFQQHHTPFPLKGREPGQYGMGMREIPSNDHDQQRDLWGMNEGHHLTHDKLDRSPPFPPSSYINNNNSATAQQISIPLQQQQQMQQMQQQSQPQPQQVFYMSVATQDGRGQVLQPVQMVQLPGHPPHLVIPPPGTSPQTVFPDGHGYIPVASMVQGQQGQTNLTAPIFMSAGSPPVNYSNASSPSMHHGGSHKKQGNRKNKGYVQHQSMNRSNNHNGLKLTQQAPSPHEPQGKQHLMYHNNGANSDTSLSYGDYYSNGAPYQNGARQGNAAQGFEDRQFHGKKTTTMPSSYVAGDSAGNSQYTTPSSSQRSSPLTTPAANDSLMSLYASPQRPPLSALLGHVRRLSKDQVGCRLLQQSLEEEGPVAATAILNEGLSFWGEAMVDPFGNYLFQKILEKITLEERVVLVRSVSARLVNASLNLHGTRSVQKVVELCAADEMSLKASVSSDGQLPTGTAAAILTQSLAPSAARLCIDSHGNHVIQRILLKLPYHHCQFVFDAVAASVGDVARHRHGCCVIQRCLDSPMSEARSHLVRRIVEKSLELMQDAYGNYVVQYVLDVCGDDEVHAVCESVIGKVGSLAIQKFSSNVMEKCLERCTDRVRELYLTELSDPERIRELMMDPFGNYVVQRALSVASHAQAVRLVEAMTPHLIALQAVRNSASLKRIMTKICRRFPNFNLGGGIVEGLGENEQIHFPPNHRGNHQGHQRLHRMPQGAPTGPMNHHPQGNHRYARHPSQHEQQQIIFQHANMGSSGMIPGMNQSIRSGDYVRPPM</sequence>
<accession>A0A7S4VLE1</accession>
<name>A0A7S4VLE1_9STRA</name>
<keyword evidence="1" id="KW-0677">Repeat</keyword>
<evidence type="ECO:0000256" key="3">
    <source>
        <dbReference type="SAM" id="MobiDB-lite"/>
    </source>
</evidence>
<dbReference type="GO" id="GO:0010608">
    <property type="term" value="P:post-transcriptional regulation of gene expression"/>
    <property type="evidence" value="ECO:0007669"/>
    <property type="project" value="TreeGrafter"/>
</dbReference>
<feature type="repeat" description="Pumilio" evidence="2">
    <location>
        <begin position="951"/>
        <end position="988"/>
    </location>
</feature>
<feature type="repeat" description="Pumilio" evidence="2">
    <location>
        <begin position="843"/>
        <end position="878"/>
    </location>
</feature>
<feature type="compositionally biased region" description="Basic residues" evidence="3">
    <location>
        <begin position="533"/>
        <end position="545"/>
    </location>
</feature>
<evidence type="ECO:0000256" key="1">
    <source>
        <dbReference type="ARBA" id="ARBA00022737"/>
    </source>
</evidence>
<dbReference type="AlphaFoldDB" id="A0A7S4VLE1"/>
<feature type="region of interest" description="Disordered" evidence="3">
    <location>
        <begin position="625"/>
        <end position="663"/>
    </location>
</feature>
<dbReference type="PANTHER" id="PTHR12537:SF13">
    <property type="entry name" value="PUMILIO HOMOLOGY DOMAIN FAMILY MEMBER 4"/>
    <property type="match status" value="1"/>
</dbReference>
<organism evidence="5">
    <name type="scientific">Ditylum brightwellii</name>
    <dbReference type="NCBI Taxonomy" id="49249"/>
    <lineage>
        <taxon>Eukaryota</taxon>
        <taxon>Sar</taxon>
        <taxon>Stramenopiles</taxon>
        <taxon>Ochrophyta</taxon>
        <taxon>Bacillariophyta</taxon>
        <taxon>Mediophyceae</taxon>
        <taxon>Lithodesmiophycidae</taxon>
        <taxon>Lithodesmiales</taxon>
        <taxon>Lithodesmiaceae</taxon>
        <taxon>Ditylum</taxon>
    </lineage>
</organism>
<feature type="compositionally biased region" description="Low complexity" evidence="3">
    <location>
        <begin position="266"/>
        <end position="287"/>
    </location>
</feature>
<dbReference type="FunFam" id="1.25.10.10:FF:000237">
    <property type="entry name" value="Pumilio homolog 9"/>
    <property type="match status" value="1"/>
</dbReference>
<dbReference type="EMBL" id="HBNS01025971">
    <property type="protein sequence ID" value="CAE4617851.1"/>
    <property type="molecule type" value="Transcribed_RNA"/>
</dbReference>
<feature type="repeat" description="Pumilio" evidence="2">
    <location>
        <begin position="681"/>
        <end position="716"/>
    </location>
</feature>
<feature type="region of interest" description="Disordered" evidence="3">
    <location>
        <begin position="519"/>
        <end position="588"/>
    </location>
</feature>
<dbReference type="InterPro" id="IPR033133">
    <property type="entry name" value="PUM-HD"/>
</dbReference>
<dbReference type="InterPro" id="IPR016024">
    <property type="entry name" value="ARM-type_fold"/>
</dbReference>
<dbReference type="PROSITE" id="PS50303">
    <property type="entry name" value="PUM_HD"/>
    <property type="match status" value="1"/>
</dbReference>
<feature type="repeat" description="Pumilio" evidence="2">
    <location>
        <begin position="807"/>
        <end position="842"/>
    </location>
</feature>